<feature type="signal peptide" evidence="1">
    <location>
        <begin position="1"/>
        <end position="35"/>
    </location>
</feature>
<evidence type="ECO:0000313" key="2">
    <source>
        <dbReference type="EMBL" id="NMG45535.1"/>
    </source>
</evidence>
<feature type="chain" id="PRO_5047425943" evidence="1">
    <location>
        <begin position="36"/>
        <end position="161"/>
    </location>
</feature>
<name>A0ABX1Q273_9RHOO</name>
<accession>A0ABX1Q273</accession>
<dbReference type="EMBL" id="WTVN01000032">
    <property type="protein sequence ID" value="NMG45535.1"/>
    <property type="molecule type" value="Genomic_DNA"/>
</dbReference>
<evidence type="ECO:0000313" key="3">
    <source>
        <dbReference type="Proteomes" id="UP000623795"/>
    </source>
</evidence>
<reference evidence="2 3" key="1">
    <citation type="submission" date="2019-12" db="EMBL/GenBank/DDBJ databases">
        <title>Comparative genomics gives insights into the taxonomy of the Azoarcus-Aromatoleum group and reveals separate origins of nif in the plant-associated Azoarcus and non-plant-associated Aromatoleum sub-groups.</title>
        <authorList>
            <person name="Lafos M."/>
            <person name="Maluk M."/>
            <person name="Batista M."/>
            <person name="Junghare M."/>
            <person name="Carmona M."/>
            <person name="Faoro H."/>
            <person name="Cruz L.M."/>
            <person name="Battistoni F."/>
            <person name="De Souza E."/>
            <person name="Pedrosa F."/>
            <person name="Chen W.-M."/>
            <person name="Poole P.S."/>
            <person name="Dixon R.A."/>
            <person name="James E.K."/>
        </authorList>
    </citation>
    <scope>NUCLEOTIDE SEQUENCE [LARGE SCALE GENOMIC DNA]</scope>
    <source>
        <strain evidence="2 3">Td21</strain>
    </source>
</reference>
<comment type="caution">
    <text evidence="2">The sequence shown here is derived from an EMBL/GenBank/DDBJ whole genome shotgun (WGS) entry which is preliminary data.</text>
</comment>
<organism evidence="2 3">
    <name type="scientific">Aromatoleum toluvorans</name>
    <dbReference type="NCBI Taxonomy" id="92002"/>
    <lineage>
        <taxon>Bacteria</taxon>
        <taxon>Pseudomonadati</taxon>
        <taxon>Pseudomonadota</taxon>
        <taxon>Betaproteobacteria</taxon>
        <taxon>Rhodocyclales</taxon>
        <taxon>Rhodocyclaceae</taxon>
        <taxon>Aromatoleum</taxon>
    </lineage>
</organism>
<dbReference type="RefSeq" id="WP_169257374.1">
    <property type="nucleotide sequence ID" value="NZ_WTVN01000032.1"/>
</dbReference>
<proteinExistence type="predicted"/>
<sequence>MKTKFPPQSPKIHSWSAIRLICSLLLAFATTGATAQTASPEEPTWICWYIRGTQMHCRLGSDIAMSPAGAASPSSAVEPGAVPSGRRPLPEIVRTILTEPEKLAGRTIAIPLFTESGDRGFVRELAEAVMCGAKKLCSVLFLDAPSEVALALDALEDPARN</sequence>
<keyword evidence="1" id="KW-0732">Signal</keyword>
<protein>
    <submittedName>
        <fullName evidence="2">Uncharacterized protein</fullName>
    </submittedName>
</protein>
<gene>
    <name evidence="2" type="ORF">GPA22_17615</name>
</gene>
<keyword evidence="3" id="KW-1185">Reference proteome</keyword>
<evidence type="ECO:0000256" key="1">
    <source>
        <dbReference type="SAM" id="SignalP"/>
    </source>
</evidence>
<dbReference type="Proteomes" id="UP000623795">
    <property type="component" value="Unassembled WGS sequence"/>
</dbReference>